<feature type="domain" description="ABM" evidence="1">
    <location>
        <begin position="1"/>
        <end position="25"/>
    </location>
</feature>
<organism evidence="2 3">
    <name type="scientific">Bowmanella yangjiangensis</name>
    <dbReference type="NCBI Taxonomy" id="2811230"/>
    <lineage>
        <taxon>Bacteria</taxon>
        <taxon>Pseudomonadati</taxon>
        <taxon>Pseudomonadota</taxon>
        <taxon>Gammaproteobacteria</taxon>
        <taxon>Alteromonadales</taxon>
        <taxon>Alteromonadaceae</taxon>
        <taxon>Bowmanella</taxon>
    </lineage>
</organism>
<dbReference type="InterPro" id="IPR007138">
    <property type="entry name" value="ABM_dom"/>
</dbReference>
<dbReference type="RefSeq" id="WP_206596535.1">
    <property type="nucleotide sequence ID" value="NZ_JAFKCS010000119.1"/>
</dbReference>
<keyword evidence="3" id="KW-1185">Reference proteome</keyword>
<dbReference type="SUPFAM" id="SSF54909">
    <property type="entry name" value="Dimeric alpha+beta barrel"/>
    <property type="match status" value="1"/>
</dbReference>
<dbReference type="GO" id="GO:0004497">
    <property type="term" value="F:monooxygenase activity"/>
    <property type="evidence" value="ECO:0007669"/>
    <property type="project" value="UniProtKB-KW"/>
</dbReference>
<evidence type="ECO:0000313" key="3">
    <source>
        <dbReference type="Proteomes" id="UP000663992"/>
    </source>
</evidence>
<gene>
    <name evidence="2" type="ORF">J0A65_22410</name>
</gene>
<evidence type="ECO:0000259" key="1">
    <source>
        <dbReference type="Pfam" id="PF03992"/>
    </source>
</evidence>
<sequence length="50" mass="5815">YEVWASQAALDAHMALPHMQAFHARRMDFLRRDLEVRRVEVLLPAALIAQ</sequence>
<evidence type="ECO:0000313" key="2">
    <source>
        <dbReference type="EMBL" id="MBN7822633.1"/>
    </source>
</evidence>
<dbReference type="Proteomes" id="UP000663992">
    <property type="component" value="Unassembled WGS sequence"/>
</dbReference>
<dbReference type="EMBL" id="JAFKCS010000119">
    <property type="protein sequence ID" value="MBN7822633.1"/>
    <property type="molecule type" value="Genomic_DNA"/>
</dbReference>
<name>A0ABS3CZV8_9ALTE</name>
<comment type="caution">
    <text evidence="2">The sequence shown here is derived from an EMBL/GenBank/DDBJ whole genome shotgun (WGS) entry which is preliminary data.</text>
</comment>
<protein>
    <submittedName>
        <fullName evidence="2">Antibiotic biosynthesis monooxygenase</fullName>
    </submittedName>
</protein>
<keyword evidence="2" id="KW-0560">Oxidoreductase</keyword>
<proteinExistence type="predicted"/>
<dbReference type="Pfam" id="PF03992">
    <property type="entry name" value="ABM"/>
    <property type="match status" value="1"/>
</dbReference>
<dbReference type="InterPro" id="IPR011008">
    <property type="entry name" value="Dimeric_a/b-barrel"/>
</dbReference>
<dbReference type="Gene3D" id="3.30.70.100">
    <property type="match status" value="1"/>
</dbReference>
<accession>A0ABS3CZV8</accession>
<reference evidence="2 3" key="1">
    <citation type="submission" date="2021-03" db="EMBL/GenBank/DDBJ databases">
        <title>novel species isolated from a fishpond in China.</title>
        <authorList>
            <person name="Lu H."/>
            <person name="Cai Z."/>
        </authorList>
    </citation>
    <scope>NUCLEOTIDE SEQUENCE [LARGE SCALE GENOMIC DNA]</scope>
    <source>
        <strain evidence="2 3">Y57</strain>
    </source>
</reference>
<keyword evidence="2" id="KW-0503">Monooxygenase</keyword>
<feature type="non-terminal residue" evidence="2">
    <location>
        <position position="1"/>
    </location>
</feature>